<evidence type="ECO:0000313" key="3">
    <source>
        <dbReference type="Proteomes" id="UP000199062"/>
    </source>
</evidence>
<gene>
    <name evidence="2" type="ORF">SAMN05216559_2640</name>
</gene>
<dbReference type="Proteomes" id="UP000199062">
    <property type="component" value="Unassembled WGS sequence"/>
</dbReference>
<dbReference type="STRING" id="767519.SAMN05216559_2640"/>
<protein>
    <submittedName>
        <fullName evidence="2">Rhodanese-related sulfurtransferase</fullName>
    </submittedName>
</protein>
<evidence type="ECO:0000313" key="2">
    <source>
        <dbReference type="EMBL" id="SFS02421.1"/>
    </source>
</evidence>
<reference evidence="2 3" key="1">
    <citation type="submission" date="2016-10" db="EMBL/GenBank/DDBJ databases">
        <authorList>
            <person name="de Groot N.N."/>
        </authorList>
    </citation>
    <scope>NUCLEOTIDE SEQUENCE [LARGE SCALE GENOMIC DNA]</scope>
    <source>
        <strain evidence="2 3">CGMCC 1.10457</strain>
    </source>
</reference>
<dbReference type="Gene3D" id="3.40.250.10">
    <property type="entry name" value="Rhodanese-like domain"/>
    <property type="match status" value="1"/>
</dbReference>
<dbReference type="PROSITE" id="PS51257">
    <property type="entry name" value="PROKAR_LIPOPROTEIN"/>
    <property type="match status" value="1"/>
</dbReference>
<accession>A0A1I6LG34</accession>
<organism evidence="2 3">
    <name type="scientific">Halomicrobium zhouii</name>
    <dbReference type="NCBI Taxonomy" id="767519"/>
    <lineage>
        <taxon>Archaea</taxon>
        <taxon>Methanobacteriati</taxon>
        <taxon>Methanobacteriota</taxon>
        <taxon>Stenosarchaea group</taxon>
        <taxon>Halobacteria</taxon>
        <taxon>Halobacteriales</taxon>
        <taxon>Haloarculaceae</taxon>
        <taxon>Halomicrobium</taxon>
    </lineage>
</organism>
<dbReference type="CDD" id="cd00158">
    <property type="entry name" value="RHOD"/>
    <property type="match status" value="1"/>
</dbReference>
<name>A0A1I6LG34_9EURY</name>
<sequence>MNRRTFLTSAAALAGGLAGCLGGGSGSGTESEYQTLDVGDEQVPLVPVDESHTWHQETDTKFVDARGQRQYDEAHITDAVLSTARRVEDWSKSRQDDPTDEWSQDQRIVCYCRCPHHLSSLRAGELIAEGYEDVYAIDEGFGAWIDNGYPTTGSASNASFEIRGQSDPADAGKYAWASHEASDQQEAVPIADDGSYQMTLHFSGLSSTSPIDLRTPSYELTAPLSDLTEGVVDESLA</sequence>
<keyword evidence="3" id="KW-1185">Reference proteome</keyword>
<dbReference type="RefSeq" id="WP_089816961.1">
    <property type="nucleotide sequence ID" value="NZ_FOZK01000002.1"/>
</dbReference>
<proteinExistence type="predicted"/>
<dbReference type="AlphaFoldDB" id="A0A1I6LG34"/>
<dbReference type="OrthoDB" id="252224at2157"/>
<dbReference type="SMART" id="SM00450">
    <property type="entry name" value="RHOD"/>
    <property type="match status" value="1"/>
</dbReference>
<dbReference type="InterPro" id="IPR001763">
    <property type="entry name" value="Rhodanese-like_dom"/>
</dbReference>
<dbReference type="InterPro" id="IPR036873">
    <property type="entry name" value="Rhodanese-like_dom_sf"/>
</dbReference>
<feature type="domain" description="Rhodanese" evidence="1">
    <location>
        <begin position="56"/>
        <end position="153"/>
    </location>
</feature>
<dbReference type="PROSITE" id="PS50206">
    <property type="entry name" value="RHODANESE_3"/>
    <property type="match status" value="1"/>
</dbReference>
<evidence type="ECO:0000259" key="1">
    <source>
        <dbReference type="PROSITE" id="PS50206"/>
    </source>
</evidence>
<dbReference type="GO" id="GO:0016740">
    <property type="term" value="F:transferase activity"/>
    <property type="evidence" value="ECO:0007669"/>
    <property type="project" value="UniProtKB-KW"/>
</dbReference>
<keyword evidence="2" id="KW-0808">Transferase</keyword>
<dbReference type="SUPFAM" id="SSF52821">
    <property type="entry name" value="Rhodanese/Cell cycle control phosphatase"/>
    <property type="match status" value="1"/>
</dbReference>
<dbReference type="Pfam" id="PF00581">
    <property type="entry name" value="Rhodanese"/>
    <property type="match status" value="1"/>
</dbReference>
<dbReference type="EMBL" id="FOZK01000002">
    <property type="protein sequence ID" value="SFS02421.1"/>
    <property type="molecule type" value="Genomic_DNA"/>
</dbReference>